<evidence type="ECO:0000313" key="10">
    <source>
        <dbReference type="Proteomes" id="UP000249645"/>
    </source>
</evidence>
<feature type="transmembrane region" description="Helical" evidence="7">
    <location>
        <begin position="150"/>
        <end position="167"/>
    </location>
</feature>
<dbReference type="InterPro" id="IPR036938">
    <property type="entry name" value="PAP2/HPO_sf"/>
</dbReference>
<dbReference type="PANTHER" id="PTHR14969:SF62">
    <property type="entry name" value="DECAPRENYLPHOSPHORYL-5-PHOSPHORIBOSE PHOSPHATASE RV3807C-RELATED"/>
    <property type="match status" value="1"/>
</dbReference>
<evidence type="ECO:0000256" key="4">
    <source>
        <dbReference type="ARBA" id="ARBA00022801"/>
    </source>
</evidence>
<feature type="transmembrane region" description="Helical" evidence="7">
    <location>
        <begin position="49"/>
        <end position="71"/>
    </location>
</feature>
<protein>
    <recommendedName>
        <fullName evidence="8">Phosphatidic acid phosphatase type 2/haloperoxidase domain-containing protein</fullName>
    </recommendedName>
</protein>
<dbReference type="Proteomes" id="UP000249645">
    <property type="component" value="Unassembled WGS sequence"/>
</dbReference>
<reference evidence="9 10" key="1">
    <citation type="submission" date="2017-11" db="EMBL/GenBank/DDBJ databases">
        <title>Infants hospitalized years apart are colonized by the same room-sourced microbial strains.</title>
        <authorList>
            <person name="Brooks B."/>
            <person name="Olm M.R."/>
            <person name="Firek B.A."/>
            <person name="Baker R."/>
            <person name="Thomas B.C."/>
            <person name="Morowitz M.J."/>
            <person name="Banfield J.F."/>
        </authorList>
    </citation>
    <scope>NUCLEOTIDE SEQUENCE [LARGE SCALE GENOMIC DNA]</scope>
    <source>
        <strain evidence="9">S2_009_000_R2_76</strain>
    </source>
</reference>
<dbReference type="InterPro" id="IPR000326">
    <property type="entry name" value="PAP2/HPO"/>
</dbReference>
<evidence type="ECO:0000259" key="8">
    <source>
        <dbReference type="SMART" id="SM00014"/>
    </source>
</evidence>
<keyword evidence="6 7" id="KW-0472">Membrane</keyword>
<comment type="subcellular location">
    <subcellularLocation>
        <location evidence="1">Cell membrane</location>
        <topology evidence="1">Multi-pass membrane protein</topology>
    </subcellularLocation>
</comment>
<dbReference type="EMBL" id="QFOI01000346">
    <property type="protein sequence ID" value="PZP43900.1"/>
    <property type="molecule type" value="Genomic_DNA"/>
</dbReference>
<feature type="domain" description="Phosphatidic acid phosphatase type 2/haloperoxidase" evidence="8">
    <location>
        <begin position="77"/>
        <end position="192"/>
    </location>
</feature>
<evidence type="ECO:0000256" key="7">
    <source>
        <dbReference type="SAM" id="Phobius"/>
    </source>
</evidence>
<accession>A0A2W5ERH8</accession>
<evidence type="ECO:0000256" key="6">
    <source>
        <dbReference type="ARBA" id="ARBA00023136"/>
    </source>
</evidence>
<name>A0A2W5ERH8_9SPHI</name>
<organism evidence="9 10">
    <name type="scientific">Pseudopedobacter saltans</name>
    <dbReference type="NCBI Taxonomy" id="151895"/>
    <lineage>
        <taxon>Bacteria</taxon>
        <taxon>Pseudomonadati</taxon>
        <taxon>Bacteroidota</taxon>
        <taxon>Sphingobacteriia</taxon>
        <taxon>Sphingobacteriales</taxon>
        <taxon>Sphingobacteriaceae</taxon>
        <taxon>Pseudopedobacter</taxon>
    </lineage>
</organism>
<feature type="transmembrane region" description="Helical" evidence="7">
    <location>
        <begin position="12"/>
        <end position="29"/>
    </location>
</feature>
<comment type="caution">
    <text evidence="9">The sequence shown here is derived from an EMBL/GenBank/DDBJ whole genome shotgun (WGS) entry which is preliminary data.</text>
</comment>
<keyword evidence="2" id="KW-1003">Cell membrane</keyword>
<proteinExistence type="predicted"/>
<keyword evidence="4" id="KW-0378">Hydrolase</keyword>
<dbReference type="Pfam" id="PF01569">
    <property type="entry name" value="PAP2"/>
    <property type="match status" value="1"/>
</dbReference>
<dbReference type="SUPFAM" id="SSF48317">
    <property type="entry name" value="Acid phosphatase/Vanadium-dependent haloperoxidase"/>
    <property type="match status" value="1"/>
</dbReference>
<dbReference type="GO" id="GO:0016787">
    <property type="term" value="F:hydrolase activity"/>
    <property type="evidence" value="ECO:0007669"/>
    <property type="project" value="UniProtKB-KW"/>
</dbReference>
<dbReference type="AlphaFoldDB" id="A0A2W5ERH8"/>
<evidence type="ECO:0000256" key="5">
    <source>
        <dbReference type="ARBA" id="ARBA00022989"/>
    </source>
</evidence>
<evidence type="ECO:0000256" key="2">
    <source>
        <dbReference type="ARBA" id="ARBA00022475"/>
    </source>
</evidence>
<gene>
    <name evidence="9" type="ORF">DI598_15190</name>
</gene>
<sequence>MLLNAKRTNLFFVYFALWLITISSLLCLVSKYELFALINHHRCTIADYIFSFFTELGSGYVLIPMLFYFLYKKNYRLIINLAVILIVNSLLVSWLKHYFYESRPLLAYGRSVVETAPWTTLYEKYSFPSGHTSLAFAIGTYLSLVFKNNYLKIICFASACLIGYSRVYLGEHFPIDVCCGSILGLSVACIYYFLVNNYLSKRFRKEPKTLSSFVETVG</sequence>
<dbReference type="SMART" id="SM00014">
    <property type="entry name" value="acidPPc"/>
    <property type="match status" value="1"/>
</dbReference>
<feature type="transmembrane region" description="Helical" evidence="7">
    <location>
        <begin position="173"/>
        <end position="195"/>
    </location>
</feature>
<evidence type="ECO:0000256" key="1">
    <source>
        <dbReference type="ARBA" id="ARBA00004651"/>
    </source>
</evidence>
<evidence type="ECO:0000256" key="3">
    <source>
        <dbReference type="ARBA" id="ARBA00022692"/>
    </source>
</evidence>
<feature type="transmembrane region" description="Helical" evidence="7">
    <location>
        <begin position="77"/>
        <end position="95"/>
    </location>
</feature>
<evidence type="ECO:0000313" key="9">
    <source>
        <dbReference type="EMBL" id="PZP43900.1"/>
    </source>
</evidence>
<keyword evidence="5 7" id="KW-1133">Transmembrane helix</keyword>
<keyword evidence="3 7" id="KW-0812">Transmembrane</keyword>
<dbReference type="GO" id="GO:0005886">
    <property type="term" value="C:plasma membrane"/>
    <property type="evidence" value="ECO:0007669"/>
    <property type="project" value="UniProtKB-SubCell"/>
</dbReference>
<dbReference type="Gene3D" id="1.20.144.10">
    <property type="entry name" value="Phosphatidic acid phosphatase type 2/haloperoxidase"/>
    <property type="match status" value="1"/>
</dbReference>
<dbReference type="PANTHER" id="PTHR14969">
    <property type="entry name" value="SPHINGOSINE-1-PHOSPHATE PHOSPHOHYDROLASE"/>
    <property type="match status" value="1"/>
</dbReference>